<feature type="domain" description="HTH cro/C1-type" evidence="1">
    <location>
        <begin position="20"/>
        <end position="42"/>
    </location>
</feature>
<dbReference type="GO" id="GO:0004803">
    <property type="term" value="F:transposase activity"/>
    <property type="evidence" value="ECO:0007669"/>
    <property type="project" value="InterPro"/>
</dbReference>
<dbReference type="OrthoDB" id="9765502at2"/>
<dbReference type="InterPro" id="IPR048020">
    <property type="entry name" value="Transpos_IS3"/>
</dbReference>
<dbReference type="InterPro" id="IPR009057">
    <property type="entry name" value="Homeodomain-like_sf"/>
</dbReference>
<reference evidence="4 5" key="1">
    <citation type="submission" date="2019-11" db="EMBL/GenBank/DDBJ databases">
        <title>Type strains purchased from KCTC, JCM and DSMZ.</title>
        <authorList>
            <person name="Lu H."/>
        </authorList>
    </citation>
    <scope>NUCLEOTIDE SEQUENCE [LARGE SCALE GENOMIC DNA]</scope>
    <source>
        <strain evidence="4 5">KCTC 52429</strain>
    </source>
</reference>
<dbReference type="RefSeq" id="WP_155473689.1">
    <property type="nucleotide sequence ID" value="NZ_WNKZ01000213.1"/>
</dbReference>
<dbReference type="InterPro" id="IPR002514">
    <property type="entry name" value="Transposase_8"/>
</dbReference>
<accession>A0A6I3T487</accession>
<dbReference type="AlphaFoldDB" id="A0A6I3T487"/>
<evidence type="ECO:0000313" key="4">
    <source>
        <dbReference type="EMBL" id="MTV56490.1"/>
    </source>
</evidence>
<dbReference type="PANTHER" id="PTHR46889:SF4">
    <property type="entry name" value="TRANSPOSASE INSO FOR INSERTION SEQUENCE ELEMENT IS911B-RELATED"/>
    <property type="match status" value="1"/>
</dbReference>
<feature type="domain" description="Integrase catalytic" evidence="3">
    <location>
        <begin position="219"/>
        <end position="382"/>
    </location>
</feature>
<dbReference type="PROSITE" id="PS50994">
    <property type="entry name" value="INTEGRASE"/>
    <property type="match status" value="1"/>
</dbReference>
<dbReference type="PANTHER" id="PTHR46889">
    <property type="entry name" value="TRANSPOSASE INSF FOR INSERTION SEQUENCE IS3B-RELATED"/>
    <property type="match status" value="1"/>
</dbReference>
<proteinExistence type="predicted"/>
<dbReference type="InterPro" id="IPR050900">
    <property type="entry name" value="Transposase_IS3/IS150/IS904"/>
</dbReference>
<dbReference type="Pfam" id="PF00665">
    <property type="entry name" value="rve"/>
    <property type="match status" value="1"/>
</dbReference>
<dbReference type="CDD" id="cd00093">
    <property type="entry name" value="HTH_XRE"/>
    <property type="match status" value="1"/>
</dbReference>
<organism evidence="4 5">
    <name type="scientific">Pseudoduganella buxea</name>
    <dbReference type="NCBI Taxonomy" id="1949069"/>
    <lineage>
        <taxon>Bacteria</taxon>
        <taxon>Pseudomonadati</taxon>
        <taxon>Pseudomonadota</taxon>
        <taxon>Betaproteobacteria</taxon>
        <taxon>Burkholderiales</taxon>
        <taxon>Oxalobacteraceae</taxon>
        <taxon>Telluria group</taxon>
        <taxon>Pseudoduganella</taxon>
    </lineage>
</organism>
<dbReference type="InterPro" id="IPR001387">
    <property type="entry name" value="Cro/C1-type_HTH"/>
</dbReference>
<dbReference type="PROSITE" id="PS50943">
    <property type="entry name" value="HTH_CROC1"/>
    <property type="match status" value="1"/>
</dbReference>
<dbReference type="Pfam" id="PF01527">
    <property type="entry name" value="HTH_Tnp_1"/>
    <property type="match status" value="1"/>
</dbReference>
<dbReference type="EMBL" id="WNKZ01000213">
    <property type="protein sequence ID" value="MTV56490.1"/>
    <property type="molecule type" value="Genomic_DNA"/>
</dbReference>
<dbReference type="Proteomes" id="UP000430634">
    <property type="component" value="Unassembled WGS sequence"/>
</dbReference>
<dbReference type="SUPFAM" id="SSF46689">
    <property type="entry name" value="Homeodomain-like"/>
    <property type="match status" value="1"/>
</dbReference>
<dbReference type="GO" id="GO:0015074">
    <property type="term" value="P:DNA integration"/>
    <property type="evidence" value="ECO:0007669"/>
    <property type="project" value="InterPro"/>
</dbReference>
<gene>
    <name evidence="4" type="ORF">GM672_27650</name>
</gene>
<evidence type="ECO:0000259" key="1">
    <source>
        <dbReference type="PROSITE" id="PS50943"/>
    </source>
</evidence>
<dbReference type="InterPro" id="IPR012337">
    <property type="entry name" value="RNaseH-like_sf"/>
</dbReference>
<protein>
    <submittedName>
        <fullName evidence="4">IS3 family transposase</fullName>
    </submittedName>
</protein>
<feature type="domain" description="HTH psq-type" evidence="2">
    <location>
        <begin position="1"/>
        <end position="49"/>
    </location>
</feature>
<comment type="caution">
    <text evidence="4">The sequence shown here is derived from an EMBL/GenBank/DDBJ whole genome shotgun (WGS) entry which is preliminary data.</text>
</comment>
<dbReference type="GO" id="GO:0006313">
    <property type="term" value="P:DNA transposition"/>
    <property type="evidence" value="ECO:0007669"/>
    <property type="project" value="InterPro"/>
</dbReference>
<dbReference type="NCBIfam" id="NF033516">
    <property type="entry name" value="transpos_IS3"/>
    <property type="match status" value="1"/>
</dbReference>
<dbReference type="Pfam" id="PF13333">
    <property type="entry name" value="rve_2"/>
    <property type="match status" value="1"/>
</dbReference>
<evidence type="ECO:0000259" key="3">
    <source>
        <dbReference type="PROSITE" id="PS50994"/>
    </source>
</evidence>
<dbReference type="InterPro" id="IPR025948">
    <property type="entry name" value="HTH-like_dom"/>
</dbReference>
<dbReference type="SUPFAM" id="SSF53098">
    <property type="entry name" value="Ribonuclease H-like"/>
    <property type="match status" value="1"/>
</dbReference>
<dbReference type="InterPro" id="IPR036397">
    <property type="entry name" value="RNaseH_sf"/>
</dbReference>
<dbReference type="Gene3D" id="1.10.10.60">
    <property type="entry name" value="Homeodomain-like"/>
    <property type="match status" value="1"/>
</dbReference>
<dbReference type="Gene3D" id="3.30.420.10">
    <property type="entry name" value="Ribonuclease H-like superfamily/Ribonuclease H"/>
    <property type="match status" value="1"/>
</dbReference>
<name>A0A6I3T487_9BURK</name>
<evidence type="ECO:0000313" key="5">
    <source>
        <dbReference type="Proteomes" id="UP000430634"/>
    </source>
</evidence>
<sequence length="388" mass="43825">MKLKTYTPEFRAEAVKLVLEQGLSQEQAAQRIGVPKGTLANWVSAAKRSTDPAAPPGSRSVAELEAELAKLRKELAVERMEKEVPKKGHRVLCEGVAARYAFMKTVRLEYPLGLLCRVFDVSRSGYYAALDRPASQRAQDDEKLKIAIKAAHVQTRQTYGPLRLQPELATQGFEAGRDRIVRLRRELGLRCKQKRRFKATTNSKHAYPVAPNLLEQTFAPTGPNEAWVSDITYVATDEGWLYLAGIKDVFTCEMVGYALGARMTQELTAQALWKAVRNKRPAPGLILHSDRGSQYCADDYRKLVEQFGMKASMSRKGNCYDNAPMESFWGSLKNELIHHQRYATRADAESAITEYIEIFYNRQRRHSRLGYLSPASFAEEFSRQKLAA</sequence>
<evidence type="ECO:0000259" key="2">
    <source>
        <dbReference type="PROSITE" id="PS50960"/>
    </source>
</evidence>
<dbReference type="PROSITE" id="PS50960">
    <property type="entry name" value="HTH_PSQ"/>
    <property type="match status" value="1"/>
</dbReference>
<dbReference type="InterPro" id="IPR001584">
    <property type="entry name" value="Integrase_cat-core"/>
</dbReference>
<dbReference type="InterPro" id="IPR007889">
    <property type="entry name" value="HTH_Psq"/>
</dbReference>
<dbReference type="Pfam" id="PF13276">
    <property type="entry name" value="HTH_21"/>
    <property type="match status" value="1"/>
</dbReference>
<dbReference type="GO" id="GO:0003677">
    <property type="term" value="F:DNA binding"/>
    <property type="evidence" value="ECO:0007669"/>
    <property type="project" value="InterPro"/>
</dbReference>